<dbReference type="Gene3D" id="1.25.70.10">
    <property type="entry name" value="Transcription termination factor 3, mitochondrial"/>
    <property type="match status" value="2"/>
</dbReference>
<keyword evidence="6" id="KW-1185">Reference proteome</keyword>
<dbReference type="OMA" id="LCKYGLI"/>
<evidence type="ECO:0000256" key="3">
    <source>
        <dbReference type="ARBA" id="ARBA00022946"/>
    </source>
</evidence>
<dbReference type="GO" id="GO:0006353">
    <property type="term" value="P:DNA-templated transcription termination"/>
    <property type="evidence" value="ECO:0007669"/>
    <property type="project" value="UniProtKB-KW"/>
</dbReference>
<dbReference type="EnsemblPlants" id="AUR62021530-RA">
    <property type="protein sequence ID" value="AUR62021530-RA:cds"/>
    <property type="gene ID" value="AUR62021530"/>
</dbReference>
<organism evidence="5 6">
    <name type="scientific">Chenopodium quinoa</name>
    <name type="common">Quinoa</name>
    <dbReference type="NCBI Taxonomy" id="63459"/>
    <lineage>
        <taxon>Eukaryota</taxon>
        <taxon>Viridiplantae</taxon>
        <taxon>Streptophyta</taxon>
        <taxon>Embryophyta</taxon>
        <taxon>Tracheophyta</taxon>
        <taxon>Spermatophyta</taxon>
        <taxon>Magnoliopsida</taxon>
        <taxon>eudicotyledons</taxon>
        <taxon>Gunneridae</taxon>
        <taxon>Pentapetalae</taxon>
        <taxon>Caryophyllales</taxon>
        <taxon>Chenopodiaceae</taxon>
        <taxon>Chenopodioideae</taxon>
        <taxon>Atripliceae</taxon>
        <taxon>Chenopodium</taxon>
    </lineage>
</organism>
<dbReference type="PANTHER" id="PTHR13068">
    <property type="entry name" value="CGI-12 PROTEIN-RELATED"/>
    <property type="match status" value="1"/>
</dbReference>
<proteinExistence type="inferred from homology"/>
<dbReference type="InterPro" id="IPR038538">
    <property type="entry name" value="MTERF_sf"/>
</dbReference>
<dbReference type="Proteomes" id="UP000596660">
    <property type="component" value="Unplaced"/>
</dbReference>
<reference evidence="5" key="1">
    <citation type="journal article" date="2017" name="Nature">
        <title>The genome of Chenopodium quinoa.</title>
        <authorList>
            <person name="Jarvis D.E."/>
            <person name="Ho Y.S."/>
            <person name="Lightfoot D.J."/>
            <person name="Schmoeckel S.M."/>
            <person name="Li B."/>
            <person name="Borm T.J.A."/>
            <person name="Ohyanagi H."/>
            <person name="Mineta K."/>
            <person name="Michell C.T."/>
            <person name="Saber N."/>
            <person name="Kharbatia N.M."/>
            <person name="Rupper R.R."/>
            <person name="Sharp A.R."/>
            <person name="Dally N."/>
            <person name="Boughton B.A."/>
            <person name="Woo Y.H."/>
            <person name="Gao G."/>
            <person name="Schijlen E.G.W.M."/>
            <person name="Guo X."/>
            <person name="Momin A.A."/>
            <person name="Negrao S."/>
            <person name="Al-Babili S."/>
            <person name="Gehring C."/>
            <person name="Roessner U."/>
            <person name="Jung C."/>
            <person name="Murphy K."/>
            <person name="Arold S.T."/>
            <person name="Gojobori T."/>
            <person name="van der Linden C.G."/>
            <person name="van Loo E.N."/>
            <person name="Jellen E.N."/>
            <person name="Maughan P.J."/>
            <person name="Tester M."/>
        </authorList>
    </citation>
    <scope>NUCLEOTIDE SEQUENCE [LARGE SCALE GENOMIC DNA]</scope>
    <source>
        <strain evidence="5">cv. PI 614886</strain>
    </source>
</reference>
<dbReference type="GO" id="GO:0003676">
    <property type="term" value="F:nucleic acid binding"/>
    <property type="evidence" value="ECO:0007669"/>
    <property type="project" value="InterPro"/>
</dbReference>
<accession>A0A803M0P8</accession>
<protein>
    <submittedName>
        <fullName evidence="5">Uncharacterized protein</fullName>
    </submittedName>
</protein>
<evidence type="ECO:0000313" key="6">
    <source>
        <dbReference type="Proteomes" id="UP000596660"/>
    </source>
</evidence>
<keyword evidence="2" id="KW-0806">Transcription termination</keyword>
<keyword evidence="2" id="KW-0805">Transcription regulation</keyword>
<evidence type="ECO:0000313" key="5">
    <source>
        <dbReference type="EnsemblPlants" id="AUR62021530-RA:cds"/>
    </source>
</evidence>
<dbReference type="Gramene" id="AUR62021530-RA">
    <property type="protein sequence ID" value="AUR62021530-RA:cds"/>
    <property type="gene ID" value="AUR62021530"/>
</dbReference>
<dbReference type="InterPro" id="IPR003690">
    <property type="entry name" value="MTERF"/>
</dbReference>
<dbReference type="AlphaFoldDB" id="A0A803M0P8"/>
<sequence>MKGGEVQQGVRGEAASDDEAGRVEVRRSTKKIDVVLKLPLETQRLKQNLIVSLVNGCPSVLDLGFLKKWEVGIASLGQFASSPRVIRSILEFSRRFRINSDRFSSCVQILKGLGFSDGTIIRVLEGFPEVVMINESELWKRIDFWIMIGFEKGDIDRIYHSFSGVLGFQVKNRLKPLMNEFLDMGFGRRCVREEIIKEPRILSLELGELRRCLELLQKLRCRESIKEKIFSEGEIKAGFAVKLRIDCLCRYGLIRRDALNILKREPRSIIYDIEDIESKIEFLLDRMKFDVECLMEVPEYLGVNFDKQIVPRHNVIEYLRSIGGLGFELGLRDIIKPTRVRFYNLYVKPYPECEKMYGRFSEYVEKKTRHPVGLWQQFKPPKCPELKQDLKNVKSFTELLV</sequence>
<dbReference type="PANTHER" id="PTHR13068:SF23">
    <property type="entry name" value="TRANSCRIPTION TERMINATION FACTOR MTERF15, MITOCHONDRIAL"/>
    <property type="match status" value="1"/>
</dbReference>
<evidence type="ECO:0000256" key="1">
    <source>
        <dbReference type="ARBA" id="ARBA00007692"/>
    </source>
</evidence>
<keyword evidence="3" id="KW-0809">Transit peptide</keyword>
<dbReference type="Pfam" id="PF02536">
    <property type="entry name" value="mTERF"/>
    <property type="match status" value="2"/>
</dbReference>
<evidence type="ECO:0000256" key="2">
    <source>
        <dbReference type="ARBA" id="ARBA00022472"/>
    </source>
</evidence>
<dbReference type="SMART" id="SM00733">
    <property type="entry name" value="Mterf"/>
    <property type="match status" value="6"/>
</dbReference>
<keyword evidence="2" id="KW-0804">Transcription</keyword>
<comment type="similarity">
    <text evidence="1">Belongs to the mTERF family.</text>
</comment>
<reference evidence="5" key="2">
    <citation type="submission" date="2021-03" db="UniProtKB">
        <authorList>
            <consortium name="EnsemblPlants"/>
        </authorList>
    </citation>
    <scope>IDENTIFICATION</scope>
</reference>
<feature type="region of interest" description="Disordered" evidence="4">
    <location>
        <begin position="1"/>
        <end position="22"/>
    </location>
</feature>
<evidence type="ECO:0000256" key="4">
    <source>
        <dbReference type="SAM" id="MobiDB-lite"/>
    </source>
</evidence>
<name>A0A803M0P8_CHEQI</name>